<feature type="region of interest" description="Disordered" evidence="1">
    <location>
        <begin position="1"/>
        <end position="27"/>
    </location>
</feature>
<sequence>MSPPISPCKAHQDRLPPSPPKSPGSSISRIVSHVAALHRSDPIARTEPTQTFSILEPEYAQLDQYLEQVDLYDYYHNKVRHEYDPSLGQLTFRMPTPRHDVLVQGYVDLMLTKIVAQARNFEQDYPAISQRLLQLQSLSTTNINLLVDNKIIVKSPDASFGYSDREYPQAVFEVSYSQDRRALKRLAWSYIMDSSHSIRCVLGLDLDYPRNRASSSPSPAHNANVSVWRPLVEIEGNIENMDVKQDVTAQCLGKDNPDHTIAVLSLRDLLGDEMLEDASSDVAECGIVITSREMITLLENAELFHQSSLQQTERASQERQAQGRNWRKRRITPEEELSEGREATYRNSEAIVEQQRSDDDTSYTSTARSPSRSDTSLPRRSTRRRADD</sequence>
<dbReference type="Proteomes" id="UP000308724">
    <property type="component" value="Unassembled WGS sequence"/>
</dbReference>
<protein>
    <submittedName>
        <fullName evidence="2">Uncharacterized protein</fullName>
    </submittedName>
</protein>
<comment type="caution">
    <text evidence="2">The sequence shown here is derived from an EMBL/GenBank/DDBJ whole genome shotgun (WGS) entry which is preliminary data.</text>
</comment>
<evidence type="ECO:0000313" key="2">
    <source>
        <dbReference type="EMBL" id="TIA27817.1"/>
    </source>
</evidence>
<dbReference type="AlphaFoldDB" id="A0A4V4LCY4"/>
<organism evidence="2 3">
    <name type="scientific">Aureobasidium pullulans</name>
    <name type="common">Black yeast</name>
    <name type="synonym">Pullularia pullulans</name>
    <dbReference type="NCBI Taxonomy" id="5580"/>
    <lineage>
        <taxon>Eukaryota</taxon>
        <taxon>Fungi</taxon>
        <taxon>Dikarya</taxon>
        <taxon>Ascomycota</taxon>
        <taxon>Pezizomycotina</taxon>
        <taxon>Dothideomycetes</taxon>
        <taxon>Dothideomycetidae</taxon>
        <taxon>Dothideales</taxon>
        <taxon>Saccotheciaceae</taxon>
        <taxon>Aureobasidium</taxon>
    </lineage>
</organism>
<evidence type="ECO:0000313" key="3">
    <source>
        <dbReference type="Proteomes" id="UP000308724"/>
    </source>
</evidence>
<accession>A0A4V4LCY4</accession>
<gene>
    <name evidence="2" type="ORF">D6C78_10998</name>
</gene>
<dbReference type="EMBL" id="QZBZ01000763">
    <property type="protein sequence ID" value="TIA27817.1"/>
    <property type="molecule type" value="Genomic_DNA"/>
</dbReference>
<name>A0A4V4LCY4_AURPU</name>
<feature type="compositionally biased region" description="Polar residues" evidence="1">
    <location>
        <begin position="308"/>
        <end position="323"/>
    </location>
</feature>
<proteinExistence type="predicted"/>
<reference evidence="2 3" key="1">
    <citation type="submission" date="2018-10" db="EMBL/GenBank/DDBJ databases">
        <title>Fifty Aureobasidium pullulans genomes reveal a recombining polyextremotolerant generalist.</title>
        <authorList>
            <person name="Gostincar C."/>
            <person name="Turk M."/>
            <person name="Zajc J."/>
            <person name="Gunde-Cimerman N."/>
        </authorList>
    </citation>
    <scope>NUCLEOTIDE SEQUENCE [LARGE SCALE GENOMIC DNA]</scope>
    <source>
        <strain evidence="2 3">EXF-1645</strain>
    </source>
</reference>
<feature type="compositionally biased region" description="Polar residues" evidence="1">
    <location>
        <begin position="362"/>
        <end position="379"/>
    </location>
</feature>
<evidence type="ECO:0000256" key="1">
    <source>
        <dbReference type="SAM" id="MobiDB-lite"/>
    </source>
</evidence>
<feature type="region of interest" description="Disordered" evidence="1">
    <location>
        <begin position="308"/>
        <end position="388"/>
    </location>
</feature>